<organism evidence="20 21">
    <name type="scientific">Lichenicola cladoniae</name>
    <dbReference type="NCBI Taxonomy" id="1484109"/>
    <lineage>
        <taxon>Bacteria</taxon>
        <taxon>Pseudomonadati</taxon>
        <taxon>Pseudomonadota</taxon>
        <taxon>Alphaproteobacteria</taxon>
        <taxon>Acetobacterales</taxon>
        <taxon>Acetobacteraceae</taxon>
        <taxon>Lichenicola</taxon>
    </lineage>
</organism>
<comment type="similarity">
    <text evidence="4 19">Belongs to the CobS family.</text>
</comment>
<comment type="pathway">
    <text evidence="3 19">Cofactor biosynthesis; adenosylcobalamin biosynthesis; adenosylcobalamin from cob(II)yrinate a,c-diamide: step 7/7.</text>
</comment>
<evidence type="ECO:0000256" key="15">
    <source>
        <dbReference type="ARBA" id="ARBA00032605"/>
    </source>
</evidence>
<keyword evidence="10 19" id="KW-0812">Transmembrane</keyword>
<dbReference type="KEGG" id="lck:HN018_05880"/>
<feature type="transmembrane region" description="Helical" evidence="19">
    <location>
        <begin position="197"/>
        <end position="214"/>
    </location>
</feature>
<comment type="cofactor">
    <cofactor evidence="1 19">
        <name>Mg(2+)</name>
        <dbReference type="ChEBI" id="CHEBI:18420"/>
    </cofactor>
</comment>
<dbReference type="EC" id="2.7.8.26" evidence="5 19"/>
<dbReference type="AlphaFoldDB" id="A0A6M8HW40"/>
<evidence type="ECO:0000256" key="18">
    <source>
        <dbReference type="ARBA" id="ARBA00049504"/>
    </source>
</evidence>
<dbReference type="UniPathway" id="UPA00148">
    <property type="reaction ID" value="UER00238"/>
</dbReference>
<evidence type="ECO:0000256" key="9">
    <source>
        <dbReference type="ARBA" id="ARBA00022679"/>
    </source>
</evidence>
<evidence type="ECO:0000256" key="8">
    <source>
        <dbReference type="ARBA" id="ARBA00022573"/>
    </source>
</evidence>
<evidence type="ECO:0000256" key="7">
    <source>
        <dbReference type="ARBA" id="ARBA00022475"/>
    </source>
</evidence>
<dbReference type="GO" id="GO:0008818">
    <property type="term" value="F:cobalamin 5'-phosphate synthase activity"/>
    <property type="evidence" value="ECO:0007669"/>
    <property type="project" value="UniProtKB-UniRule"/>
</dbReference>
<comment type="catalytic activity">
    <reaction evidence="17 19">
        <text>alpha-ribazole + adenosylcob(III)inamide-GDP = adenosylcob(III)alamin + GMP + H(+)</text>
        <dbReference type="Rhea" id="RHEA:16049"/>
        <dbReference type="ChEBI" id="CHEBI:10329"/>
        <dbReference type="ChEBI" id="CHEBI:15378"/>
        <dbReference type="ChEBI" id="CHEBI:18408"/>
        <dbReference type="ChEBI" id="CHEBI:58115"/>
        <dbReference type="ChEBI" id="CHEBI:60487"/>
        <dbReference type="EC" id="2.7.8.26"/>
    </reaction>
</comment>
<keyword evidence="11 19" id="KW-0460">Magnesium</keyword>
<gene>
    <name evidence="19 20" type="primary">cobS</name>
    <name evidence="20" type="ORF">HN018_05880</name>
</gene>
<evidence type="ECO:0000256" key="6">
    <source>
        <dbReference type="ARBA" id="ARBA00015850"/>
    </source>
</evidence>
<dbReference type="HAMAP" id="MF_00719">
    <property type="entry name" value="CobS"/>
    <property type="match status" value="1"/>
</dbReference>
<comment type="catalytic activity">
    <reaction evidence="18 19">
        <text>alpha-ribazole 5'-phosphate + adenosylcob(III)inamide-GDP = adenosylcob(III)alamin 5'-phosphate + GMP + H(+)</text>
        <dbReference type="Rhea" id="RHEA:23560"/>
        <dbReference type="ChEBI" id="CHEBI:15378"/>
        <dbReference type="ChEBI" id="CHEBI:57918"/>
        <dbReference type="ChEBI" id="CHEBI:58115"/>
        <dbReference type="ChEBI" id="CHEBI:60487"/>
        <dbReference type="ChEBI" id="CHEBI:60493"/>
        <dbReference type="EC" id="2.7.8.26"/>
    </reaction>
</comment>
<proteinExistence type="inferred from homology"/>
<keyword evidence="8 19" id="KW-0169">Cobalamin biosynthesis</keyword>
<evidence type="ECO:0000313" key="20">
    <source>
        <dbReference type="EMBL" id="QKE92456.1"/>
    </source>
</evidence>
<dbReference type="EMBL" id="CP053708">
    <property type="protein sequence ID" value="QKE92456.1"/>
    <property type="molecule type" value="Genomic_DNA"/>
</dbReference>
<keyword evidence="9 19" id="KW-0808">Transferase</keyword>
<evidence type="ECO:0000256" key="17">
    <source>
        <dbReference type="ARBA" id="ARBA00048623"/>
    </source>
</evidence>
<dbReference type="InterPro" id="IPR003805">
    <property type="entry name" value="CobS"/>
</dbReference>
<evidence type="ECO:0000256" key="3">
    <source>
        <dbReference type="ARBA" id="ARBA00004663"/>
    </source>
</evidence>
<name>A0A6M8HW40_9PROT</name>
<keyword evidence="21" id="KW-1185">Reference proteome</keyword>
<evidence type="ECO:0000256" key="13">
    <source>
        <dbReference type="ARBA" id="ARBA00023136"/>
    </source>
</evidence>
<keyword evidence="12 19" id="KW-1133">Transmembrane helix</keyword>
<dbReference type="GO" id="GO:0005886">
    <property type="term" value="C:plasma membrane"/>
    <property type="evidence" value="ECO:0007669"/>
    <property type="project" value="UniProtKB-SubCell"/>
</dbReference>
<keyword evidence="13 19" id="KW-0472">Membrane</keyword>
<protein>
    <recommendedName>
        <fullName evidence="6 19">Adenosylcobinamide-GDP ribazoletransferase</fullName>
        <ecNumber evidence="5 19">2.7.8.26</ecNumber>
    </recommendedName>
    <alternativeName>
        <fullName evidence="16 19">Cobalamin synthase</fullName>
    </alternativeName>
    <alternativeName>
        <fullName evidence="15 19">Cobalamin-5'-phosphate synthase</fullName>
    </alternativeName>
</protein>
<evidence type="ECO:0000256" key="16">
    <source>
        <dbReference type="ARBA" id="ARBA00032853"/>
    </source>
</evidence>
<dbReference type="PANTHER" id="PTHR34148:SF1">
    <property type="entry name" value="ADENOSYLCOBINAMIDE-GDP RIBAZOLETRANSFERASE"/>
    <property type="match status" value="1"/>
</dbReference>
<feature type="transmembrane region" description="Helical" evidence="19">
    <location>
        <begin position="137"/>
        <end position="158"/>
    </location>
</feature>
<evidence type="ECO:0000256" key="19">
    <source>
        <dbReference type="HAMAP-Rule" id="MF_00719"/>
    </source>
</evidence>
<evidence type="ECO:0000313" key="21">
    <source>
        <dbReference type="Proteomes" id="UP000500767"/>
    </source>
</evidence>
<feature type="transmembrane region" description="Helical" evidence="19">
    <location>
        <begin position="170"/>
        <end position="191"/>
    </location>
</feature>
<dbReference type="PANTHER" id="PTHR34148">
    <property type="entry name" value="ADENOSYLCOBINAMIDE-GDP RIBAZOLETRANSFERASE"/>
    <property type="match status" value="1"/>
</dbReference>
<evidence type="ECO:0000256" key="2">
    <source>
        <dbReference type="ARBA" id="ARBA00004651"/>
    </source>
</evidence>
<accession>A0A6M8HW40</accession>
<keyword evidence="7 19" id="KW-1003">Cell membrane</keyword>
<dbReference type="GO" id="GO:0051073">
    <property type="term" value="F:adenosylcobinamide-GDP ribazoletransferase activity"/>
    <property type="evidence" value="ECO:0007669"/>
    <property type="project" value="UniProtKB-UniRule"/>
</dbReference>
<dbReference type="Pfam" id="PF02654">
    <property type="entry name" value="CobS"/>
    <property type="match status" value="1"/>
</dbReference>
<evidence type="ECO:0000256" key="5">
    <source>
        <dbReference type="ARBA" id="ARBA00013200"/>
    </source>
</evidence>
<reference evidence="20 21" key="1">
    <citation type="journal article" date="2014" name="World J. Microbiol. Biotechnol.">
        <title>Biodiversity and physiological characteristics of Antarctic and Arctic lichens-associated bacteria.</title>
        <authorList>
            <person name="Lee Y.M."/>
            <person name="Kim E.H."/>
            <person name="Lee H.K."/>
            <person name="Hong S.G."/>
        </authorList>
    </citation>
    <scope>NUCLEOTIDE SEQUENCE [LARGE SCALE GENOMIC DNA]</scope>
    <source>
        <strain evidence="20 21">PAMC 26569</strain>
    </source>
</reference>
<dbReference type="Proteomes" id="UP000500767">
    <property type="component" value="Chromosome"/>
</dbReference>
<evidence type="ECO:0000256" key="10">
    <source>
        <dbReference type="ARBA" id="ARBA00022692"/>
    </source>
</evidence>
<evidence type="ECO:0000256" key="1">
    <source>
        <dbReference type="ARBA" id="ARBA00001946"/>
    </source>
</evidence>
<dbReference type="GO" id="GO:0009236">
    <property type="term" value="P:cobalamin biosynthetic process"/>
    <property type="evidence" value="ECO:0007669"/>
    <property type="project" value="UniProtKB-UniRule"/>
</dbReference>
<dbReference type="NCBIfam" id="TIGR00317">
    <property type="entry name" value="cobS"/>
    <property type="match status" value="1"/>
</dbReference>
<evidence type="ECO:0000256" key="12">
    <source>
        <dbReference type="ARBA" id="ARBA00022989"/>
    </source>
</evidence>
<evidence type="ECO:0000256" key="14">
    <source>
        <dbReference type="ARBA" id="ARBA00025228"/>
    </source>
</evidence>
<comment type="function">
    <text evidence="14 19">Joins adenosylcobinamide-GDP and alpha-ribazole to generate adenosylcobalamin (Ado-cobalamin). Also synthesizes adenosylcobalamin 5'-phosphate from adenosylcobinamide-GDP and alpha-ribazole 5'-phosphate.</text>
</comment>
<feature type="transmembrane region" description="Helical" evidence="19">
    <location>
        <begin position="226"/>
        <end position="244"/>
    </location>
</feature>
<feature type="transmembrane region" description="Helical" evidence="19">
    <location>
        <begin position="109"/>
        <end position="131"/>
    </location>
</feature>
<evidence type="ECO:0000256" key="4">
    <source>
        <dbReference type="ARBA" id="ARBA00010561"/>
    </source>
</evidence>
<evidence type="ECO:0000256" key="11">
    <source>
        <dbReference type="ARBA" id="ARBA00022842"/>
    </source>
</evidence>
<comment type="subcellular location">
    <subcellularLocation>
        <location evidence="2 19">Cell membrane</location>
        <topology evidence="2 19">Multi-pass membrane protein</topology>
    </subcellularLocation>
</comment>
<sequence length="245" mass="24547">MGADLAAGFGLLTRLPVGWLVPGDVPYRPGRAVWTYPLAGLLVGGAEAATLTACRNFGLPPVVGAGWTLVVAVVLTGGLHEDGLADTADGFGGGRTREHRLEIMRDSRIGSYGALALMLSLLIRVSALAAIPADRAVMALLVIGALSRGSMLVGLALLKPARTDGLSRGLGRISPSALAFGGIIALASSLMLTPSHAVAAIAASAAVAVIVCASAQRRIGGHTGDVLGTVCVAVDCVLLTLAAAG</sequence>